<protein>
    <submittedName>
        <fullName evidence="2">Uncharacterized protein</fullName>
    </submittedName>
</protein>
<reference evidence="2" key="3">
    <citation type="journal article" date="2022" name="BMC Genomics">
        <title>Comparative genome analysis of mycobacteria focusing on tRNA and non-coding RNA.</title>
        <authorList>
            <person name="Behra P.R.K."/>
            <person name="Pettersson B.M.F."/>
            <person name="Ramesh M."/>
            <person name="Das S."/>
            <person name="Dasgupta S."/>
            <person name="Kirsebom L.A."/>
        </authorList>
    </citation>
    <scope>NUCLEOTIDE SEQUENCE</scope>
    <source>
        <strain evidence="2">CCUG 55640</strain>
    </source>
</reference>
<dbReference type="Proteomes" id="UP000192319">
    <property type="component" value="Unassembled WGS sequence"/>
</dbReference>
<reference evidence="2" key="2">
    <citation type="submission" date="2020-07" db="EMBL/GenBank/DDBJ databases">
        <authorList>
            <person name="Pettersson B.M.F."/>
            <person name="Behra P.R.K."/>
            <person name="Ramesh M."/>
            <person name="Das S."/>
            <person name="Dasgupta S."/>
            <person name="Kirsebom L.A."/>
        </authorList>
    </citation>
    <scope>NUCLEOTIDE SEQUENCE</scope>
    <source>
        <strain evidence="2">CCUG 55640</strain>
    </source>
</reference>
<dbReference type="AlphaFoldDB" id="A0AA41XPX7"/>
<evidence type="ECO:0000256" key="1">
    <source>
        <dbReference type="SAM" id="MobiDB-lite"/>
    </source>
</evidence>
<gene>
    <name evidence="3" type="ORF">BST11_23465</name>
    <name evidence="2" type="ORF">H7K38_10855</name>
</gene>
<evidence type="ECO:0000313" key="4">
    <source>
        <dbReference type="Proteomes" id="UP000192319"/>
    </source>
</evidence>
<keyword evidence="4" id="KW-1185">Reference proteome</keyword>
<organism evidence="2 5">
    <name type="scientific">Mycobacterium alsense</name>
    <dbReference type="NCBI Taxonomy" id="324058"/>
    <lineage>
        <taxon>Bacteria</taxon>
        <taxon>Bacillati</taxon>
        <taxon>Actinomycetota</taxon>
        <taxon>Actinomycetes</taxon>
        <taxon>Mycobacteriales</taxon>
        <taxon>Mycobacteriaceae</taxon>
        <taxon>Mycobacterium</taxon>
    </lineage>
</organism>
<dbReference type="EMBL" id="MVHD01000061">
    <property type="protein sequence ID" value="OQZ88319.1"/>
    <property type="molecule type" value="Genomic_DNA"/>
</dbReference>
<name>A0AA41XPX7_9MYCO</name>
<proteinExistence type="predicted"/>
<evidence type="ECO:0000313" key="5">
    <source>
        <dbReference type="Proteomes" id="UP001141650"/>
    </source>
</evidence>
<sequence length="69" mass="7421">MEIVSAGPDDGVPEADAAEQHAEYDPEFEEAGLDVEYVNAAARERDANEADLIDQAFVVPVVDDDLDDA</sequence>
<reference evidence="3 4" key="1">
    <citation type="submission" date="2017-02" db="EMBL/GenBank/DDBJ databases">
        <title>The new phylogeny of genus Mycobacterium.</title>
        <authorList>
            <person name="Tortoli E."/>
            <person name="Trovato A."/>
            <person name="Cirillo D.M."/>
        </authorList>
    </citation>
    <scope>NUCLEOTIDE SEQUENCE [LARGE SCALE GENOMIC DNA]</scope>
    <source>
        <strain evidence="3 4">DSM 45230</strain>
    </source>
</reference>
<dbReference type="EMBL" id="JACKVH010000012">
    <property type="protein sequence ID" value="MCV7379155.1"/>
    <property type="molecule type" value="Genomic_DNA"/>
</dbReference>
<accession>A0AA41XPX7</accession>
<evidence type="ECO:0000313" key="3">
    <source>
        <dbReference type="EMBL" id="OQZ88319.1"/>
    </source>
</evidence>
<comment type="caution">
    <text evidence="2">The sequence shown here is derived from an EMBL/GenBank/DDBJ whole genome shotgun (WGS) entry which is preliminary data.</text>
</comment>
<feature type="region of interest" description="Disordered" evidence="1">
    <location>
        <begin position="1"/>
        <end position="28"/>
    </location>
</feature>
<dbReference type="Proteomes" id="UP001141650">
    <property type="component" value="Unassembled WGS sequence"/>
</dbReference>
<evidence type="ECO:0000313" key="2">
    <source>
        <dbReference type="EMBL" id="MCV7379155.1"/>
    </source>
</evidence>